<dbReference type="AlphaFoldDB" id="A0A8J4WP53"/>
<protein>
    <submittedName>
        <fullName evidence="1">Uncharacterized protein</fullName>
    </submittedName>
</protein>
<keyword evidence="2" id="KW-1185">Reference proteome</keyword>
<reference evidence="1" key="1">
    <citation type="submission" date="2020-07" db="EMBL/GenBank/DDBJ databases">
        <title>Clarias magur genome sequencing, assembly and annotation.</title>
        <authorList>
            <person name="Kushwaha B."/>
            <person name="Kumar R."/>
            <person name="Das P."/>
            <person name="Joshi C.G."/>
            <person name="Kumar D."/>
            <person name="Nagpure N.S."/>
            <person name="Pandey M."/>
            <person name="Agarwal S."/>
            <person name="Srivastava S."/>
            <person name="Singh M."/>
            <person name="Sahoo L."/>
            <person name="Jayasankar P."/>
            <person name="Meher P.K."/>
            <person name="Koringa P.G."/>
            <person name="Iquebal M.A."/>
            <person name="Das S.P."/>
            <person name="Bit A."/>
            <person name="Patnaik S."/>
            <person name="Patel N."/>
            <person name="Shah T.M."/>
            <person name="Hinsu A."/>
            <person name="Jena J.K."/>
        </authorList>
    </citation>
    <scope>NUCLEOTIDE SEQUENCE</scope>
    <source>
        <strain evidence="1">CIFAMagur01</strain>
        <tissue evidence="1">Testis</tissue>
    </source>
</reference>
<evidence type="ECO:0000313" key="1">
    <source>
        <dbReference type="EMBL" id="KAF5887640.1"/>
    </source>
</evidence>
<evidence type="ECO:0000313" key="2">
    <source>
        <dbReference type="Proteomes" id="UP000727407"/>
    </source>
</evidence>
<organism evidence="1 2">
    <name type="scientific">Clarias magur</name>
    <name type="common">Asian catfish</name>
    <name type="synonym">Macropteronotus magur</name>
    <dbReference type="NCBI Taxonomy" id="1594786"/>
    <lineage>
        <taxon>Eukaryota</taxon>
        <taxon>Metazoa</taxon>
        <taxon>Chordata</taxon>
        <taxon>Craniata</taxon>
        <taxon>Vertebrata</taxon>
        <taxon>Euteleostomi</taxon>
        <taxon>Actinopterygii</taxon>
        <taxon>Neopterygii</taxon>
        <taxon>Teleostei</taxon>
        <taxon>Ostariophysi</taxon>
        <taxon>Siluriformes</taxon>
        <taxon>Clariidae</taxon>
        <taxon>Clarias</taxon>
    </lineage>
</organism>
<proteinExistence type="predicted"/>
<name>A0A8J4WP53_CLAMG</name>
<dbReference type="EMBL" id="QNUK01001084">
    <property type="protein sequence ID" value="KAF5887640.1"/>
    <property type="molecule type" value="Genomic_DNA"/>
</dbReference>
<gene>
    <name evidence="1" type="ORF">DAT39_022199</name>
</gene>
<dbReference type="Proteomes" id="UP000727407">
    <property type="component" value="Unassembled WGS sequence"/>
</dbReference>
<accession>A0A8J4WP53</accession>
<comment type="caution">
    <text evidence="1">The sequence shown here is derived from an EMBL/GenBank/DDBJ whole genome shotgun (WGS) entry which is preliminary data.</text>
</comment>
<dbReference type="OrthoDB" id="8956736at2759"/>
<feature type="non-terminal residue" evidence="1">
    <location>
        <position position="98"/>
    </location>
</feature>
<sequence>MEILDDAQLLTLAGQDAGDTLAFGPHRNKIWNALRKTYPTKMDPGKLESIAVGENENVVKFINDFQTKWREETGGSWDQTDTSKSLFRMMLKKCMPQE</sequence>